<reference evidence="2" key="1">
    <citation type="submission" date="2020-06" db="EMBL/GenBank/DDBJ databases">
        <title>WGS assembly of Ceratodon purpureus strain R40.</title>
        <authorList>
            <person name="Carey S.B."/>
            <person name="Jenkins J."/>
            <person name="Shu S."/>
            <person name="Lovell J.T."/>
            <person name="Sreedasyam A."/>
            <person name="Maumus F."/>
            <person name="Tiley G.P."/>
            <person name="Fernandez-Pozo N."/>
            <person name="Barry K."/>
            <person name="Chen C."/>
            <person name="Wang M."/>
            <person name="Lipzen A."/>
            <person name="Daum C."/>
            <person name="Saski C.A."/>
            <person name="Payton A.C."/>
            <person name="Mcbreen J.C."/>
            <person name="Conrad R.E."/>
            <person name="Kollar L.M."/>
            <person name="Olsson S."/>
            <person name="Huttunen S."/>
            <person name="Landis J.B."/>
            <person name="Wickett N.J."/>
            <person name="Johnson M.G."/>
            <person name="Rensing S.A."/>
            <person name="Grimwood J."/>
            <person name="Schmutz J."/>
            <person name="Mcdaniel S.F."/>
        </authorList>
    </citation>
    <scope>NUCLEOTIDE SEQUENCE</scope>
    <source>
        <strain evidence="2">R40</strain>
    </source>
</reference>
<dbReference type="Proteomes" id="UP000822688">
    <property type="component" value="Chromosome 1"/>
</dbReference>
<comment type="caution">
    <text evidence="2">The sequence shown here is derived from an EMBL/GenBank/DDBJ whole genome shotgun (WGS) entry which is preliminary data.</text>
</comment>
<dbReference type="EMBL" id="CM026421">
    <property type="protein sequence ID" value="KAG0593453.1"/>
    <property type="molecule type" value="Genomic_DNA"/>
</dbReference>
<evidence type="ECO:0000256" key="1">
    <source>
        <dbReference type="SAM" id="Phobius"/>
    </source>
</evidence>
<evidence type="ECO:0008006" key="4">
    <source>
        <dbReference type="Google" id="ProtNLM"/>
    </source>
</evidence>
<dbReference type="AlphaFoldDB" id="A0A8T0JEP4"/>
<name>A0A8T0JEP4_CERPU</name>
<proteinExistence type="predicted"/>
<accession>A0A8T0JEP4</accession>
<keyword evidence="1" id="KW-1133">Transmembrane helix</keyword>
<keyword evidence="1" id="KW-0472">Membrane</keyword>
<evidence type="ECO:0000313" key="2">
    <source>
        <dbReference type="EMBL" id="KAG0593453.1"/>
    </source>
</evidence>
<evidence type="ECO:0000313" key="3">
    <source>
        <dbReference type="Proteomes" id="UP000822688"/>
    </source>
</evidence>
<feature type="transmembrane region" description="Helical" evidence="1">
    <location>
        <begin position="23"/>
        <end position="44"/>
    </location>
</feature>
<sequence>MWLSSGVVAYSCSFRLCLGCWGGIWKVVLVGSGIVVVGMFTLYWEHHCHNEVDRSVCSRSLLGVEFGERGGEREIGSVVYCCCFGERAPVEVDGILHAMFCC</sequence>
<keyword evidence="3" id="KW-1185">Reference proteome</keyword>
<organism evidence="2 3">
    <name type="scientific">Ceratodon purpureus</name>
    <name type="common">Fire moss</name>
    <name type="synonym">Dicranum purpureum</name>
    <dbReference type="NCBI Taxonomy" id="3225"/>
    <lineage>
        <taxon>Eukaryota</taxon>
        <taxon>Viridiplantae</taxon>
        <taxon>Streptophyta</taxon>
        <taxon>Embryophyta</taxon>
        <taxon>Bryophyta</taxon>
        <taxon>Bryophytina</taxon>
        <taxon>Bryopsida</taxon>
        <taxon>Dicranidae</taxon>
        <taxon>Pseudoditrichales</taxon>
        <taxon>Ditrichaceae</taxon>
        <taxon>Ceratodon</taxon>
    </lineage>
</organism>
<keyword evidence="1" id="KW-0812">Transmembrane</keyword>
<protein>
    <recommendedName>
        <fullName evidence="4">Transmembrane protein</fullName>
    </recommendedName>
</protein>
<gene>
    <name evidence="2" type="ORF">KC19_1G331100</name>
</gene>